<gene>
    <name evidence="1" type="ORF">MUK72_03295</name>
</gene>
<reference evidence="1" key="1">
    <citation type="submission" date="2022-04" db="EMBL/GenBank/DDBJ databases">
        <title>Sequencing and genomic assembly of Halococcus dombrowskii.</title>
        <authorList>
            <person name="Lim S.W."/>
            <person name="MacLea K.S."/>
        </authorList>
    </citation>
    <scope>NUCLEOTIDE SEQUENCE</scope>
    <source>
        <strain evidence="1">H4</strain>
    </source>
</reference>
<dbReference type="RefSeq" id="WP_244703922.1">
    <property type="nucleotide sequence ID" value="NZ_BAAADN010000022.1"/>
</dbReference>
<dbReference type="AlphaFoldDB" id="A0AAX3APP0"/>
<dbReference type="Proteomes" id="UP000830542">
    <property type="component" value="Chromosome"/>
</dbReference>
<dbReference type="GeneID" id="71760841"/>
<protein>
    <submittedName>
        <fullName evidence="1">Uncharacterized protein</fullName>
    </submittedName>
</protein>
<organism evidence="1 2">
    <name type="scientific">Halococcus dombrowskii</name>
    <dbReference type="NCBI Taxonomy" id="179637"/>
    <lineage>
        <taxon>Archaea</taxon>
        <taxon>Methanobacteriati</taxon>
        <taxon>Methanobacteriota</taxon>
        <taxon>Stenosarchaea group</taxon>
        <taxon>Halobacteria</taxon>
        <taxon>Halobacteriales</taxon>
        <taxon>Halococcaceae</taxon>
        <taxon>Halococcus</taxon>
    </lineage>
</organism>
<accession>A0AAX3APP0</accession>
<name>A0AAX3APP0_HALDO</name>
<evidence type="ECO:0000313" key="1">
    <source>
        <dbReference type="EMBL" id="UOO95741.1"/>
    </source>
</evidence>
<evidence type="ECO:0000313" key="2">
    <source>
        <dbReference type="Proteomes" id="UP000830542"/>
    </source>
</evidence>
<dbReference type="EMBL" id="CP095005">
    <property type="protein sequence ID" value="UOO95741.1"/>
    <property type="molecule type" value="Genomic_DNA"/>
</dbReference>
<keyword evidence="2" id="KW-1185">Reference proteome</keyword>
<sequence>MPDPTRVVSWSVEAVDESDIEQWQGTVTTSVVDEVVDELETFVSSE</sequence>
<dbReference type="KEGG" id="hdo:MUK72_03295"/>
<proteinExistence type="predicted"/>